<protein>
    <recommendedName>
        <fullName evidence="7">Protoporphyrinogen IX dehydrogenase [quinone]</fullName>
        <ecNumber evidence="7">1.3.5.3</ecNumber>
    </recommendedName>
    <alternativeName>
        <fullName evidence="7">Protoporphyrinogen IX dehydrogenase [menaquinone]</fullName>
    </alternativeName>
    <alternativeName>
        <fullName evidence="7">Protoporphyrinogen IX dehydrogenase [ubiquinone]</fullName>
    </alternativeName>
    <alternativeName>
        <fullName evidence="7">Protoporphyrinogen oxidase</fullName>
        <shortName evidence="7">PPO</shortName>
    </alternativeName>
</protein>
<evidence type="ECO:0000256" key="2">
    <source>
        <dbReference type="ARBA" id="ARBA00022643"/>
    </source>
</evidence>
<dbReference type="NCBIfam" id="NF008316">
    <property type="entry name" value="PRK11104.1"/>
    <property type="match status" value="1"/>
</dbReference>
<evidence type="ECO:0000256" key="4">
    <source>
        <dbReference type="ARBA" id="ARBA00023002"/>
    </source>
</evidence>
<keyword evidence="2 7" id="KW-0288">FMN</keyword>
<gene>
    <name evidence="7 9" type="primary">hemG</name>
    <name evidence="9" type="ORF">ACFQ02_07730</name>
</gene>
<dbReference type="InterPro" id="IPR052200">
    <property type="entry name" value="Protoporphyrinogen_IX_DH"/>
</dbReference>
<dbReference type="Gene3D" id="3.40.50.360">
    <property type="match status" value="1"/>
</dbReference>
<evidence type="ECO:0000313" key="9">
    <source>
        <dbReference type="EMBL" id="MFD0966726.1"/>
    </source>
</evidence>
<organism evidence="9 10">
    <name type="scientific">Seminibacterium arietis</name>
    <dbReference type="NCBI Taxonomy" id="1173502"/>
    <lineage>
        <taxon>Bacteria</taxon>
        <taxon>Pseudomonadati</taxon>
        <taxon>Pseudomonadota</taxon>
        <taxon>Gammaproteobacteria</taxon>
        <taxon>Pasteurellales</taxon>
        <taxon>Pasteurellaceae</taxon>
        <taxon>Seminibacterium</taxon>
    </lineage>
</organism>
<comment type="catalytic activity">
    <reaction evidence="7">
        <text>protoporphyrinogen IX + 3 a ubiquinone = protoporphyrin IX + 3 a ubiquinol</text>
        <dbReference type="Rhea" id="RHEA:63936"/>
        <dbReference type="Rhea" id="RHEA-COMP:9565"/>
        <dbReference type="Rhea" id="RHEA-COMP:9566"/>
        <dbReference type="ChEBI" id="CHEBI:16389"/>
        <dbReference type="ChEBI" id="CHEBI:17976"/>
        <dbReference type="ChEBI" id="CHEBI:57306"/>
        <dbReference type="ChEBI" id="CHEBI:57307"/>
    </reaction>
</comment>
<evidence type="ECO:0000313" key="10">
    <source>
        <dbReference type="Proteomes" id="UP001596996"/>
    </source>
</evidence>
<dbReference type="InterPro" id="IPR001226">
    <property type="entry name" value="Flavodoxin_CS"/>
</dbReference>
<dbReference type="PROSITE" id="PS50902">
    <property type="entry name" value="FLAVODOXIN_LIKE"/>
    <property type="match status" value="1"/>
</dbReference>
<keyword evidence="10" id="KW-1185">Reference proteome</keyword>
<dbReference type="HAMAP" id="MF_00853">
    <property type="entry name" value="HemG"/>
    <property type="match status" value="1"/>
</dbReference>
<dbReference type="PANTHER" id="PTHR38030:SF2">
    <property type="entry name" value="PROTOPORPHYRINOGEN IX DEHYDROGENASE [QUINONE]"/>
    <property type="match status" value="1"/>
</dbReference>
<keyword evidence="4 7" id="KW-0560">Oxidoreductase</keyword>
<evidence type="ECO:0000256" key="3">
    <source>
        <dbReference type="ARBA" id="ARBA00022741"/>
    </source>
</evidence>
<dbReference type="InterPro" id="IPR026816">
    <property type="entry name" value="Flavodoxin_dom"/>
</dbReference>
<dbReference type="EC" id="1.3.5.3" evidence="7"/>
<keyword evidence="3 7" id="KW-0547">Nucleotide-binding</keyword>
<keyword evidence="1 7" id="KW-0285">Flavoprotein</keyword>
<dbReference type="EMBL" id="JBHTJN010000012">
    <property type="protein sequence ID" value="MFD0966726.1"/>
    <property type="molecule type" value="Genomic_DNA"/>
</dbReference>
<keyword evidence="7" id="KW-1003">Cell membrane</keyword>
<feature type="domain" description="Flavodoxin-like" evidence="8">
    <location>
        <begin position="3"/>
        <end position="169"/>
    </location>
</feature>
<comment type="similarity">
    <text evidence="7">Belongs to the HemG family.</text>
</comment>
<evidence type="ECO:0000256" key="5">
    <source>
        <dbReference type="ARBA" id="ARBA00023136"/>
    </source>
</evidence>
<reference evidence="10" key="1">
    <citation type="journal article" date="2019" name="Int. J. Syst. Evol. Microbiol.">
        <title>The Global Catalogue of Microorganisms (GCM) 10K type strain sequencing project: providing services to taxonomists for standard genome sequencing and annotation.</title>
        <authorList>
            <consortium name="The Broad Institute Genomics Platform"/>
            <consortium name="The Broad Institute Genome Sequencing Center for Infectious Disease"/>
            <person name="Wu L."/>
            <person name="Ma J."/>
        </authorList>
    </citation>
    <scope>NUCLEOTIDE SEQUENCE [LARGE SCALE GENOMIC DNA]</scope>
    <source>
        <strain evidence="10">CCUG 61707</strain>
    </source>
</reference>
<dbReference type="InterPro" id="IPR008254">
    <property type="entry name" value="Flavodoxin/NO_synth"/>
</dbReference>
<dbReference type="PANTHER" id="PTHR38030">
    <property type="entry name" value="PROTOPORPHYRINOGEN IX DEHYDROGENASE [MENAQUINONE]"/>
    <property type="match status" value="1"/>
</dbReference>
<comment type="subcellular location">
    <subcellularLocation>
        <location evidence="7">Cell membrane</location>
        <topology evidence="7">Peripheral membrane protein</topology>
    </subcellularLocation>
</comment>
<dbReference type="Pfam" id="PF12724">
    <property type="entry name" value="Flavodoxin_5"/>
    <property type="match status" value="1"/>
</dbReference>
<dbReference type="InterPro" id="IPR029039">
    <property type="entry name" value="Flavoprotein-like_sf"/>
</dbReference>
<dbReference type="RefSeq" id="WP_380821388.1">
    <property type="nucleotide sequence ID" value="NZ_JBHTJN010000012.1"/>
</dbReference>
<dbReference type="InterPro" id="IPR044264">
    <property type="entry name" value="HemG"/>
</dbReference>
<evidence type="ECO:0000256" key="6">
    <source>
        <dbReference type="ARBA" id="ARBA00023244"/>
    </source>
</evidence>
<comment type="catalytic activity">
    <reaction evidence="7">
        <text>protoporphyrinogen IX + 3 a menaquinone = protoporphyrin IX + 3 a menaquinol</text>
        <dbReference type="Rhea" id="RHEA:27409"/>
        <dbReference type="Rhea" id="RHEA-COMP:9537"/>
        <dbReference type="Rhea" id="RHEA-COMP:9539"/>
        <dbReference type="ChEBI" id="CHEBI:16374"/>
        <dbReference type="ChEBI" id="CHEBI:18151"/>
        <dbReference type="ChEBI" id="CHEBI:57306"/>
        <dbReference type="ChEBI" id="CHEBI:57307"/>
        <dbReference type="EC" id="1.3.5.3"/>
    </reaction>
</comment>
<comment type="cofactor">
    <cofactor evidence="7">
        <name>FMN</name>
        <dbReference type="ChEBI" id="CHEBI:58210"/>
    </cofactor>
    <text evidence="7">Binds 1 FMN non-covalently per subunit.</text>
</comment>
<comment type="pathway">
    <text evidence="7">Porphyrin-containing compound metabolism; protoporphyrin-IX biosynthesis; protoporphyrin-IX from protoporphyrinogen-IX: step 1/1.</text>
</comment>
<evidence type="ECO:0000256" key="7">
    <source>
        <dbReference type="HAMAP-Rule" id="MF_00853"/>
    </source>
</evidence>
<name>A0ABW3I9W9_9PAST</name>
<keyword evidence="6 7" id="KW-0627">Porphyrin biosynthesis</keyword>
<comment type="catalytic activity">
    <reaction evidence="7">
        <text>protoporphyrinogen IX + 3 a quinone = protoporphyrin IX + 3 a quinol</text>
        <dbReference type="Rhea" id="RHEA:65032"/>
        <dbReference type="ChEBI" id="CHEBI:24646"/>
        <dbReference type="ChEBI" id="CHEBI:57306"/>
        <dbReference type="ChEBI" id="CHEBI:57307"/>
        <dbReference type="ChEBI" id="CHEBI:132124"/>
        <dbReference type="EC" id="1.3.5.3"/>
    </reaction>
</comment>
<proteinExistence type="inferred from homology"/>
<comment type="function">
    <text evidence="7">Catalyzes the 6-electron oxidation of protoporphyrinogen IX to form protoporphyrin IX; under anaerobic conditions uses menaquinone as an electron acceptor, under aerobic conditions uses ubiquinone as an electron acceptor.</text>
</comment>
<evidence type="ECO:0000259" key="8">
    <source>
        <dbReference type="PROSITE" id="PS50902"/>
    </source>
</evidence>
<accession>A0ABW3I9W9</accession>
<dbReference type="GO" id="GO:0016491">
    <property type="term" value="F:oxidoreductase activity"/>
    <property type="evidence" value="ECO:0007669"/>
    <property type="project" value="UniProtKB-KW"/>
</dbReference>
<evidence type="ECO:0000256" key="1">
    <source>
        <dbReference type="ARBA" id="ARBA00022630"/>
    </source>
</evidence>
<dbReference type="PROSITE" id="PS00201">
    <property type="entry name" value="FLAVODOXIN"/>
    <property type="match status" value="1"/>
</dbReference>
<keyword evidence="5" id="KW-0472">Membrane</keyword>
<comment type="caution">
    <text evidence="9">The sequence shown here is derived from an EMBL/GenBank/DDBJ whole genome shotgun (WGS) entry which is preliminary data.</text>
</comment>
<sequence>MKTLILYSSRNGQTKKIANFIGSQLDHSVTIADLSTAPDLTNYDQIIIGASIRFGHFHKSLSQFVQKNTALLNQKRTAFFSVNLTARKSNKDTPQTNVYTRKFLQKTIWKPTNSAVFAGALYYPRYNWFERSMIRFIMKITGGETDISKEIEYTDWEKVKDFTNTLKYK</sequence>
<dbReference type="Proteomes" id="UP001596996">
    <property type="component" value="Unassembled WGS sequence"/>
</dbReference>
<dbReference type="SUPFAM" id="SSF52218">
    <property type="entry name" value="Flavoproteins"/>
    <property type="match status" value="1"/>
</dbReference>